<accession>A0ABR7EHU1</accession>
<dbReference type="NCBIfam" id="TIGR01494">
    <property type="entry name" value="ATPase_P-type"/>
    <property type="match status" value="1"/>
</dbReference>
<feature type="transmembrane region" description="Helical" evidence="11">
    <location>
        <begin position="136"/>
        <end position="155"/>
    </location>
</feature>
<keyword evidence="4 11" id="KW-0812">Transmembrane</keyword>
<reference evidence="13 14" key="1">
    <citation type="submission" date="2020-08" db="EMBL/GenBank/DDBJ databases">
        <title>Genome public.</title>
        <authorList>
            <person name="Liu C."/>
            <person name="Sun Q."/>
        </authorList>
    </citation>
    <scope>NUCLEOTIDE SEQUENCE [LARGE SCALE GENOMIC DNA]</scope>
    <source>
        <strain evidence="13 14">NSJ-35</strain>
    </source>
</reference>
<dbReference type="InterPro" id="IPR044492">
    <property type="entry name" value="P_typ_ATPase_HD_dom"/>
</dbReference>
<dbReference type="InterPro" id="IPR001757">
    <property type="entry name" value="P_typ_ATPase"/>
</dbReference>
<evidence type="ECO:0000256" key="3">
    <source>
        <dbReference type="ARBA" id="ARBA00022539"/>
    </source>
</evidence>
<keyword evidence="8 11" id="KW-0472">Membrane</keyword>
<name>A0ABR7EHU1_9FIRM</name>
<dbReference type="NCBIfam" id="TIGR01512">
    <property type="entry name" value="ATPase-IB2_Cd"/>
    <property type="match status" value="1"/>
</dbReference>
<dbReference type="InterPro" id="IPR008250">
    <property type="entry name" value="ATPase_P-typ_transduc_dom_A_sf"/>
</dbReference>
<evidence type="ECO:0000313" key="14">
    <source>
        <dbReference type="Proteomes" id="UP000606889"/>
    </source>
</evidence>
<dbReference type="SFLD" id="SFLDG00002">
    <property type="entry name" value="C1.7:_P-type_atpase_like"/>
    <property type="match status" value="1"/>
</dbReference>
<feature type="transmembrane region" description="Helical" evidence="11">
    <location>
        <begin position="635"/>
        <end position="655"/>
    </location>
</feature>
<dbReference type="InterPro" id="IPR036412">
    <property type="entry name" value="HAD-like_sf"/>
</dbReference>
<dbReference type="EC" id="7.2.2.21" evidence="9"/>
<protein>
    <recommendedName>
        <fullName evidence="9">Cd(2+)-exporting ATPase</fullName>
        <ecNumber evidence="9">7.2.2.21</ecNumber>
    </recommendedName>
</protein>
<evidence type="ECO:0000256" key="7">
    <source>
        <dbReference type="ARBA" id="ARBA00022989"/>
    </source>
</evidence>
<evidence type="ECO:0000256" key="4">
    <source>
        <dbReference type="ARBA" id="ARBA00022692"/>
    </source>
</evidence>
<evidence type="ECO:0000256" key="6">
    <source>
        <dbReference type="ARBA" id="ARBA00022967"/>
    </source>
</evidence>
<proteinExistence type="inferred from homology"/>
<dbReference type="InterPro" id="IPR059000">
    <property type="entry name" value="ATPase_P-type_domA"/>
</dbReference>
<evidence type="ECO:0000256" key="5">
    <source>
        <dbReference type="ARBA" id="ARBA00022723"/>
    </source>
</evidence>
<dbReference type="PROSITE" id="PS00154">
    <property type="entry name" value="ATPASE_E1_E2"/>
    <property type="match status" value="1"/>
</dbReference>
<dbReference type="Pfam" id="PF00702">
    <property type="entry name" value="Hydrolase"/>
    <property type="match status" value="1"/>
</dbReference>
<dbReference type="CDD" id="cd07548">
    <property type="entry name" value="P-type_ATPase-Cd_Zn_Co_like"/>
    <property type="match status" value="1"/>
</dbReference>
<organism evidence="13 14">
    <name type="scientific">Christensenella tenuis</name>
    <dbReference type="NCBI Taxonomy" id="2763033"/>
    <lineage>
        <taxon>Bacteria</taxon>
        <taxon>Bacillati</taxon>
        <taxon>Bacillota</taxon>
        <taxon>Clostridia</taxon>
        <taxon>Christensenellales</taxon>
        <taxon>Christensenellaceae</taxon>
        <taxon>Christensenella</taxon>
    </lineage>
</organism>
<dbReference type="SUPFAM" id="SSF56784">
    <property type="entry name" value="HAD-like"/>
    <property type="match status" value="1"/>
</dbReference>
<keyword evidence="3" id="KW-0104">Cadmium</keyword>
<feature type="transmembrane region" description="Helical" evidence="11">
    <location>
        <begin position="311"/>
        <end position="331"/>
    </location>
</feature>
<dbReference type="Gene3D" id="2.70.150.10">
    <property type="entry name" value="Calcium-transporting ATPase, cytoplasmic transduction domain A"/>
    <property type="match status" value="1"/>
</dbReference>
<dbReference type="InterPro" id="IPR023299">
    <property type="entry name" value="ATPase_P-typ_cyto_dom_N"/>
</dbReference>
<dbReference type="PANTHER" id="PTHR48085:SF5">
    <property type="entry name" value="CADMIUM_ZINC-TRANSPORTING ATPASE HMA4-RELATED"/>
    <property type="match status" value="1"/>
</dbReference>
<gene>
    <name evidence="13" type="primary">cadA</name>
    <name evidence="13" type="ORF">H8S18_13370</name>
</gene>
<evidence type="ECO:0000256" key="1">
    <source>
        <dbReference type="ARBA" id="ARBA00004141"/>
    </source>
</evidence>
<evidence type="ECO:0000259" key="12">
    <source>
        <dbReference type="Pfam" id="PF00122"/>
    </source>
</evidence>
<dbReference type="NCBIfam" id="TIGR01525">
    <property type="entry name" value="ATPase-IB_hvy"/>
    <property type="match status" value="1"/>
</dbReference>
<dbReference type="PRINTS" id="PR00119">
    <property type="entry name" value="CATATPASE"/>
</dbReference>
<evidence type="ECO:0000256" key="10">
    <source>
        <dbReference type="ARBA" id="ARBA00049338"/>
    </source>
</evidence>
<dbReference type="EMBL" id="JACOON010000007">
    <property type="protein sequence ID" value="MBC5649331.1"/>
    <property type="molecule type" value="Genomic_DNA"/>
</dbReference>
<dbReference type="PRINTS" id="PR00120">
    <property type="entry name" value="HATPASE"/>
</dbReference>
<dbReference type="InterPro" id="IPR051014">
    <property type="entry name" value="Cation_Transport_ATPase_IB"/>
</dbReference>
<keyword evidence="14" id="KW-1185">Reference proteome</keyword>
<evidence type="ECO:0000256" key="9">
    <source>
        <dbReference type="ARBA" id="ARBA00039103"/>
    </source>
</evidence>
<dbReference type="SFLD" id="SFLDF00027">
    <property type="entry name" value="p-type_atpase"/>
    <property type="match status" value="1"/>
</dbReference>
<dbReference type="InterPro" id="IPR018303">
    <property type="entry name" value="ATPase_P-typ_P_site"/>
</dbReference>
<feature type="transmembrane region" description="Helical" evidence="11">
    <location>
        <begin position="76"/>
        <end position="93"/>
    </location>
</feature>
<keyword evidence="7 11" id="KW-1133">Transmembrane helix</keyword>
<evidence type="ECO:0000256" key="11">
    <source>
        <dbReference type="RuleBase" id="RU362081"/>
    </source>
</evidence>
<comment type="subcellular location">
    <subcellularLocation>
        <location evidence="11">Cell membrane</location>
    </subcellularLocation>
    <subcellularLocation>
        <location evidence="1">Membrane</location>
        <topology evidence="1">Multi-pass membrane protein</topology>
    </subcellularLocation>
</comment>
<dbReference type="Gene3D" id="3.40.50.1000">
    <property type="entry name" value="HAD superfamily/HAD-like"/>
    <property type="match status" value="1"/>
</dbReference>
<keyword evidence="11" id="KW-1003">Cell membrane</keyword>
<comment type="similarity">
    <text evidence="2 11">Belongs to the cation transport ATPase (P-type) (TC 3.A.3) family. Type IB subfamily.</text>
</comment>
<comment type="catalytic activity">
    <reaction evidence="10">
        <text>Cd(2+)(in) + ATP + H2O = Cd(2+)(out) + ADP + phosphate + H(+)</text>
        <dbReference type="Rhea" id="RHEA:12132"/>
        <dbReference type="ChEBI" id="CHEBI:15377"/>
        <dbReference type="ChEBI" id="CHEBI:15378"/>
        <dbReference type="ChEBI" id="CHEBI:30616"/>
        <dbReference type="ChEBI" id="CHEBI:43474"/>
        <dbReference type="ChEBI" id="CHEBI:48775"/>
        <dbReference type="ChEBI" id="CHEBI:456216"/>
        <dbReference type="EC" id="7.2.2.21"/>
    </reaction>
</comment>
<feature type="transmembrane region" description="Helical" evidence="11">
    <location>
        <begin position="337"/>
        <end position="362"/>
    </location>
</feature>
<feature type="transmembrane region" description="Helical" evidence="11">
    <location>
        <begin position="661"/>
        <end position="680"/>
    </location>
</feature>
<dbReference type="InterPro" id="IPR023298">
    <property type="entry name" value="ATPase_P-typ_TM_dom_sf"/>
</dbReference>
<feature type="transmembrane region" description="Helical" evidence="11">
    <location>
        <begin position="105"/>
        <end position="124"/>
    </location>
</feature>
<feature type="domain" description="P-type ATPase A" evidence="12">
    <location>
        <begin position="193"/>
        <end position="292"/>
    </location>
</feature>
<dbReference type="PANTHER" id="PTHR48085">
    <property type="entry name" value="CADMIUM/ZINC-TRANSPORTING ATPASE HMA2-RELATED"/>
    <property type="match status" value="1"/>
</dbReference>
<dbReference type="Gene3D" id="3.40.1110.10">
    <property type="entry name" value="Calcium-transporting ATPase, cytoplasmic domain N"/>
    <property type="match status" value="1"/>
</dbReference>
<dbReference type="SFLD" id="SFLDS00003">
    <property type="entry name" value="Haloacid_Dehalogenase"/>
    <property type="match status" value="1"/>
</dbReference>
<sequence length="685" mass="72596">MKQEHVHLHADRACACGMDHSHGKSAHEHEDACCTASHDKHEHGEECCSHGQAHDHGHACACGHEHAHTNEGKKSYLMRLVIGVAIFALGYILQSVMELNLWVRFAIFFAAYLVLGAGVLAVAGKNILRGKVFDENFLMAVATIGAFVLGIYTGSGDFAEGTAVMLFYMVGETLSDMAVEKSRKSITKLMDIRPDYANLKTGGQVKRVDPATVAVGDVIVVKPFEKVPLDGTVLSGTSALNTSALTGESLPRDVAEGMEALAGSVNGGGTLELRVEKKFGDSTAAKILDLVEHAGNKKARAEKFITKFARYYTPIVCAAALIVAIVPSLVTGMWSTWIYRALLFLVISCPCALVVSVPLTYFSGIGGASKKGILIKGANYLEALTGVREVVFDKTGTLTKGEFAVKEVYPAKGHTREEVLQAAACAEADSSHPIARSVLQAYGKEPCARTGYEEIPGHGVKAQTIGGVIIAGNAKLMAREGVAHEETQESGTVLYVAKDRDFLGSVLIADQVKPDAHSAVEELRKIGIGTAMLTGDAQSIGRAIARQVGVDEAYCELLPQDKVEALERIQGQKGSAAFVGDGINDAPVLARADVGIAMGGAGSDAAIEAADIVLMTDEPSSVPQAVSISRKTRRIVWQNIIFALAVKAAVMVLGVAGFADMWWAVFADVGVTLIAVVNALRALRS</sequence>
<dbReference type="RefSeq" id="WP_186858769.1">
    <property type="nucleotide sequence ID" value="NZ_JACOON010000007.1"/>
</dbReference>
<evidence type="ECO:0000313" key="13">
    <source>
        <dbReference type="EMBL" id="MBC5649331.1"/>
    </source>
</evidence>
<dbReference type="Pfam" id="PF00122">
    <property type="entry name" value="E1-E2_ATPase"/>
    <property type="match status" value="1"/>
</dbReference>
<keyword evidence="11" id="KW-0547">Nucleotide-binding</keyword>
<dbReference type="SUPFAM" id="SSF81665">
    <property type="entry name" value="Calcium ATPase, transmembrane domain M"/>
    <property type="match status" value="1"/>
</dbReference>
<dbReference type="SUPFAM" id="SSF81653">
    <property type="entry name" value="Calcium ATPase, transduction domain A"/>
    <property type="match status" value="1"/>
</dbReference>
<dbReference type="InterPro" id="IPR023214">
    <property type="entry name" value="HAD_sf"/>
</dbReference>
<evidence type="ECO:0000256" key="8">
    <source>
        <dbReference type="ARBA" id="ARBA00023136"/>
    </source>
</evidence>
<dbReference type="Proteomes" id="UP000606889">
    <property type="component" value="Unassembled WGS sequence"/>
</dbReference>
<comment type="caution">
    <text evidence="13">The sequence shown here is derived from an EMBL/GenBank/DDBJ whole genome shotgun (WGS) entry which is preliminary data.</text>
</comment>
<keyword evidence="6" id="KW-1278">Translocase</keyword>
<evidence type="ECO:0000256" key="2">
    <source>
        <dbReference type="ARBA" id="ARBA00006024"/>
    </source>
</evidence>
<dbReference type="InterPro" id="IPR027256">
    <property type="entry name" value="P-typ_ATPase_IB"/>
</dbReference>
<keyword evidence="11" id="KW-0067">ATP-binding</keyword>
<keyword evidence="5 11" id="KW-0479">Metal-binding</keyword>